<dbReference type="SUPFAM" id="SSF54001">
    <property type="entry name" value="Cysteine proteinases"/>
    <property type="match status" value="1"/>
</dbReference>
<keyword evidence="17" id="KW-1185">Reference proteome</keyword>
<evidence type="ECO:0000256" key="7">
    <source>
        <dbReference type="ARBA" id="ARBA00022553"/>
    </source>
</evidence>
<dbReference type="GO" id="GO:0005813">
    <property type="term" value="C:centrosome"/>
    <property type="evidence" value="ECO:0007669"/>
    <property type="project" value="UniProtKB-SubCell"/>
</dbReference>
<feature type="domain" description="USP" evidence="15">
    <location>
        <begin position="724"/>
        <end position="1052"/>
    </location>
</feature>
<evidence type="ECO:0000313" key="18">
    <source>
        <dbReference type="WBParaSite" id="PgR042_g090_t01"/>
    </source>
</evidence>
<evidence type="ECO:0000259" key="15">
    <source>
        <dbReference type="PROSITE" id="PS50235"/>
    </source>
</evidence>
<feature type="domain" description="CAP-Gly" evidence="16">
    <location>
        <begin position="248"/>
        <end position="295"/>
    </location>
</feature>
<comment type="subcellular location">
    <subcellularLocation>
        <location evidence="2">Cytoplasm</location>
        <location evidence="2">Cytoskeleton</location>
        <location evidence="2">Microtubule organizing center</location>
        <location evidence="2">Centrosome</location>
    </subcellularLocation>
    <subcellularLocation>
        <location evidence="3">Cytoplasm</location>
        <location evidence="3">Perinuclear region</location>
    </subcellularLocation>
</comment>
<dbReference type="Pfam" id="PF01302">
    <property type="entry name" value="CAP_GLY"/>
    <property type="match status" value="2"/>
</dbReference>
<keyword evidence="8" id="KW-0645">Protease</keyword>
<protein>
    <recommendedName>
        <fullName evidence="5">ubiquitinyl hydrolase 1</fullName>
        <ecNumber evidence="5">3.4.19.12</ecNumber>
    </recommendedName>
</protein>
<dbReference type="PANTHER" id="PTHR11830">
    <property type="entry name" value="40S RIBOSOMAL PROTEIN S3A"/>
    <property type="match status" value="1"/>
</dbReference>
<dbReference type="SUPFAM" id="SSF74924">
    <property type="entry name" value="Cap-Gly domain"/>
    <property type="match status" value="2"/>
</dbReference>
<evidence type="ECO:0000256" key="14">
    <source>
        <dbReference type="SAM" id="MobiDB-lite"/>
    </source>
</evidence>
<feature type="region of interest" description="Disordered" evidence="14">
    <location>
        <begin position="562"/>
        <end position="584"/>
    </location>
</feature>
<dbReference type="Gene3D" id="3.90.70.10">
    <property type="entry name" value="Cysteine proteinases"/>
    <property type="match status" value="1"/>
</dbReference>
<keyword evidence="6" id="KW-0963">Cytoplasm</keyword>
<dbReference type="Proteomes" id="UP000887569">
    <property type="component" value="Unplaced"/>
</dbReference>
<dbReference type="InterPro" id="IPR028889">
    <property type="entry name" value="USP"/>
</dbReference>
<name>A0A915BJ42_PARUN</name>
<evidence type="ECO:0000256" key="6">
    <source>
        <dbReference type="ARBA" id="ARBA00022490"/>
    </source>
</evidence>
<dbReference type="InterPro" id="IPR038765">
    <property type="entry name" value="Papain-like_cys_pep_sf"/>
</dbReference>
<dbReference type="AlphaFoldDB" id="A0A915BJ42"/>
<dbReference type="InterPro" id="IPR000938">
    <property type="entry name" value="CAP-Gly_domain"/>
</dbReference>
<comment type="similarity">
    <text evidence="4">Belongs to the peptidase C19 family.</text>
</comment>
<keyword evidence="11" id="KW-0378">Hydrolase</keyword>
<dbReference type="SMART" id="SM01052">
    <property type="entry name" value="CAP_GLY"/>
    <property type="match status" value="2"/>
</dbReference>
<feature type="region of interest" description="Disordered" evidence="14">
    <location>
        <begin position="357"/>
        <end position="387"/>
    </location>
</feature>
<dbReference type="GO" id="GO:0004843">
    <property type="term" value="F:cysteine-type deubiquitinase activity"/>
    <property type="evidence" value="ECO:0007669"/>
    <property type="project" value="UniProtKB-EC"/>
</dbReference>
<reference evidence="18" key="1">
    <citation type="submission" date="2022-11" db="UniProtKB">
        <authorList>
            <consortium name="WormBaseParasite"/>
        </authorList>
    </citation>
    <scope>IDENTIFICATION</scope>
</reference>
<dbReference type="GO" id="GO:0016579">
    <property type="term" value="P:protein deubiquitination"/>
    <property type="evidence" value="ECO:0007669"/>
    <property type="project" value="InterPro"/>
</dbReference>
<feature type="compositionally biased region" description="Polar residues" evidence="14">
    <location>
        <begin position="373"/>
        <end position="387"/>
    </location>
</feature>
<evidence type="ECO:0000256" key="8">
    <source>
        <dbReference type="ARBA" id="ARBA00022670"/>
    </source>
</evidence>
<proteinExistence type="inferred from homology"/>
<dbReference type="PROSITE" id="PS50235">
    <property type="entry name" value="USP_3"/>
    <property type="match status" value="1"/>
</dbReference>
<dbReference type="InterPro" id="IPR001394">
    <property type="entry name" value="Peptidase_C19_UCH"/>
</dbReference>
<sequence>MSAREAAQGARNIADTGNYQSQGEALRTWYALDSDDSCRRGSSNAMLKRPICIAESDQLTVNTAKGGDRIVGVQKSRTKDFCGNFEGNLSNGKILTTAILMKDFIGRHYDRIRRRFTDVHVERGSLLRSISMTEDNDVIRELKEIYRDGPSYKEPLFMKCLDVSNVFVRVPSSEVLLLSDSEAAILLAIRDNDVRYELYRDTARFRFVDQLSERDSVIVEIMEPSSIDWCGFTAGRTRLVPGWVEWIGEPFPREGTKFGIRLESAIGDMDGTYKGRRLFSAPHNGAVLVTADLLRRPFPTSVSDSYYNVTNTPDIAYGDTPIQSAKMPSVRISRSTACDEDFGAPVVRNVPIRIVSSPRRNDPPPYASVFPKSATSSDESAPSYNTRPLSQRSLLHCTQREGTNESVCAVRAGPSPTQRPLKAAVVESPFDTAPQLNLDRTSGVSNSTVSMPHCCALSNGDRVVWFDRVGVPRHGTVRWIGRLKGHSNIYVGVDFDEEIGGGTGRYQGIELFRAPLNHAGLLPLCVCMKESDMDVSPTERNNDPSSISLIAPIRLQSISQHSAIRDDDSTSKCCESDSSDSNDLRHSPFTVGSCVEVDFRNERRFGVVKSIGYVHDENTFSNDKSATVEIEGAKPRDWPSAQEVNLTVTSPTGSVYRATGPVAVVPVSSLRQDNRFATPIVSESPSLNADLCVSGAKFGSLDGGVELNACPPARNVENLIGRMKGIQGFRNSCYLDATLYAMFVQSTAFDNILEPREALEDSCRQEVVRILATEIVYPLRKFHFVRADHVYKLRQLLEQLLPEMPGLTSDEKDPEEVLIALFDKVLKVEPFLLLRDVTEGTIDPVYICPLITEDLWSGEQRRLITVQSIVERSLFASNVQFAKDPKILILQLPRYGQQKVFDKIIPQQELDITHLVFDSKRPCTMCGKAADLICPECFLTKEVLLGEVTYCGGCYDKAHAGFDHRSQSIRHLSQKEMNSSLSRRSQAIAQRKLQLMAVLCIEMSHYVTFVRAINANKWLMFDSMADRVGLSDGYNVPEVKHCEKMAQWLTESGVSKLRSFIEKERRLPTEVETDSQLMRLLSDCYVCIYTSDEQKERKLDAIT</sequence>
<comment type="catalytic activity">
    <reaction evidence="1">
        <text>Thiol-dependent hydrolysis of ester, thioester, amide, peptide and isopeptide bonds formed by the C-terminal Gly of ubiquitin (a 76-residue protein attached to proteins as an intracellular targeting signal).</text>
        <dbReference type="EC" id="3.4.19.12"/>
    </reaction>
</comment>
<evidence type="ECO:0000256" key="1">
    <source>
        <dbReference type="ARBA" id="ARBA00000707"/>
    </source>
</evidence>
<keyword evidence="10" id="KW-0833">Ubl conjugation pathway</keyword>
<dbReference type="GO" id="GO:0048471">
    <property type="term" value="C:perinuclear region of cytoplasm"/>
    <property type="evidence" value="ECO:0007669"/>
    <property type="project" value="UniProtKB-SubCell"/>
</dbReference>
<dbReference type="WBParaSite" id="PgR042_g090_t01">
    <property type="protein sequence ID" value="PgR042_g090_t01"/>
    <property type="gene ID" value="PgR042_g090"/>
</dbReference>
<organism evidence="17 18">
    <name type="scientific">Parascaris univalens</name>
    <name type="common">Nematode worm</name>
    <dbReference type="NCBI Taxonomy" id="6257"/>
    <lineage>
        <taxon>Eukaryota</taxon>
        <taxon>Metazoa</taxon>
        <taxon>Ecdysozoa</taxon>
        <taxon>Nematoda</taxon>
        <taxon>Chromadorea</taxon>
        <taxon>Rhabditida</taxon>
        <taxon>Spirurina</taxon>
        <taxon>Ascaridomorpha</taxon>
        <taxon>Ascaridoidea</taxon>
        <taxon>Ascarididae</taxon>
        <taxon>Parascaris</taxon>
    </lineage>
</organism>
<feature type="domain" description="CAP-Gly" evidence="16">
    <location>
        <begin position="481"/>
        <end position="524"/>
    </location>
</feature>
<dbReference type="GO" id="GO:0006508">
    <property type="term" value="P:proteolysis"/>
    <property type="evidence" value="ECO:0007669"/>
    <property type="project" value="UniProtKB-KW"/>
</dbReference>
<dbReference type="Gene3D" id="2.30.30.190">
    <property type="entry name" value="CAP Gly-rich-like domain"/>
    <property type="match status" value="2"/>
</dbReference>
<keyword evidence="7" id="KW-0597">Phosphoprotein</keyword>
<evidence type="ECO:0000256" key="11">
    <source>
        <dbReference type="ARBA" id="ARBA00022801"/>
    </source>
</evidence>
<evidence type="ECO:0000256" key="3">
    <source>
        <dbReference type="ARBA" id="ARBA00004556"/>
    </source>
</evidence>
<dbReference type="Pfam" id="PF00443">
    <property type="entry name" value="UCH"/>
    <property type="match status" value="1"/>
</dbReference>
<evidence type="ECO:0000256" key="5">
    <source>
        <dbReference type="ARBA" id="ARBA00012759"/>
    </source>
</evidence>
<dbReference type="EC" id="3.4.19.12" evidence="5"/>
<evidence type="ECO:0000256" key="9">
    <source>
        <dbReference type="ARBA" id="ARBA00022723"/>
    </source>
</evidence>
<evidence type="ECO:0000256" key="2">
    <source>
        <dbReference type="ARBA" id="ARBA00004300"/>
    </source>
</evidence>
<evidence type="ECO:0000256" key="12">
    <source>
        <dbReference type="ARBA" id="ARBA00022807"/>
    </source>
</evidence>
<evidence type="ECO:0000259" key="16">
    <source>
        <dbReference type="PROSITE" id="PS50245"/>
    </source>
</evidence>
<evidence type="ECO:0000256" key="4">
    <source>
        <dbReference type="ARBA" id="ARBA00009085"/>
    </source>
</evidence>
<accession>A0A915BJ42</accession>
<dbReference type="InterPro" id="IPR036859">
    <property type="entry name" value="CAP-Gly_dom_sf"/>
</dbReference>
<keyword evidence="12" id="KW-0788">Thiol protease</keyword>
<evidence type="ECO:0000256" key="10">
    <source>
        <dbReference type="ARBA" id="ARBA00022786"/>
    </source>
</evidence>
<keyword evidence="9" id="KW-0479">Metal-binding</keyword>
<evidence type="ECO:0000313" key="17">
    <source>
        <dbReference type="Proteomes" id="UP000887569"/>
    </source>
</evidence>
<dbReference type="GO" id="GO:0046872">
    <property type="term" value="F:metal ion binding"/>
    <property type="evidence" value="ECO:0007669"/>
    <property type="project" value="UniProtKB-KW"/>
</dbReference>
<evidence type="ECO:0000256" key="13">
    <source>
        <dbReference type="ARBA" id="ARBA00022833"/>
    </source>
</evidence>
<keyword evidence="13" id="KW-0862">Zinc</keyword>
<dbReference type="PROSITE" id="PS50245">
    <property type="entry name" value="CAP_GLY_2"/>
    <property type="match status" value="2"/>
</dbReference>